<dbReference type="Proteomes" id="UP000189703">
    <property type="component" value="Unplaced"/>
</dbReference>
<evidence type="ECO:0000256" key="11">
    <source>
        <dbReference type="ARBA" id="ARBA00022737"/>
    </source>
</evidence>
<dbReference type="InterPro" id="IPR001245">
    <property type="entry name" value="Ser-Thr/Tyr_kinase_cat_dom"/>
</dbReference>
<evidence type="ECO:0000256" key="20">
    <source>
        <dbReference type="ARBA" id="ARBA00048679"/>
    </source>
</evidence>
<keyword evidence="18" id="KW-0325">Glycoprotein</keyword>
<evidence type="ECO:0000256" key="2">
    <source>
        <dbReference type="ARBA" id="ARBA00008684"/>
    </source>
</evidence>
<evidence type="ECO:0000313" key="25">
    <source>
        <dbReference type="Proteomes" id="UP000189703"/>
    </source>
</evidence>
<dbReference type="PROSITE" id="PS00107">
    <property type="entry name" value="PROTEIN_KINASE_ATP"/>
    <property type="match status" value="1"/>
</dbReference>
<name>A0A1U8B1A8_NELNU</name>
<evidence type="ECO:0000256" key="18">
    <source>
        <dbReference type="ARBA" id="ARBA00023180"/>
    </source>
</evidence>
<keyword evidence="8" id="KW-0808">Transferase</keyword>
<evidence type="ECO:0000313" key="26">
    <source>
        <dbReference type="RefSeq" id="XP_010269665.1"/>
    </source>
</evidence>
<evidence type="ECO:0000256" key="4">
    <source>
        <dbReference type="ARBA" id="ARBA00022475"/>
    </source>
</evidence>
<evidence type="ECO:0000256" key="5">
    <source>
        <dbReference type="ARBA" id="ARBA00022527"/>
    </source>
</evidence>
<dbReference type="OMA" id="MEWNDIT"/>
<dbReference type="InterPro" id="IPR003591">
    <property type="entry name" value="Leu-rich_rpt_typical-subtyp"/>
</dbReference>
<dbReference type="InterPro" id="IPR001611">
    <property type="entry name" value="Leu-rich_rpt"/>
</dbReference>
<dbReference type="FunFam" id="1.10.510.10:FF:000358">
    <property type="entry name" value="Putative leucine-rich repeat receptor-like serine/threonine-protein kinase"/>
    <property type="match status" value="1"/>
</dbReference>
<dbReference type="InterPro" id="IPR013210">
    <property type="entry name" value="LRR_N_plant-typ"/>
</dbReference>
<keyword evidence="10 23" id="KW-0732">Signal</keyword>
<evidence type="ECO:0000256" key="13">
    <source>
        <dbReference type="ARBA" id="ARBA00022777"/>
    </source>
</evidence>
<dbReference type="InterPro" id="IPR032675">
    <property type="entry name" value="LRR_dom_sf"/>
</dbReference>
<evidence type="ECO:0000256" key="10">
    <source>
        <dbReference type="ARBA" id="ARBA00022729"/>
    </source>
</evidence>
<dbReference type="InterPro" id="IPR051809">
    <property type="entry name" value="Plant_receptor-like_S/T_kinase"/>
</dbReference>
<dbReference type="InterPro" id="IPR011009">
    <property type="entry name" value="Kinase-like_dom_sf"/>
</dbReference>
<dbReference type="InParanoid" id="A0A1U8B1A8"/>
<evidence type="ECO:0000256" key="3">
    <source>
        <dbReference type="ARBA" id="ARBA00012513"/>
    </source>
</evidence>
<dbReference type="Gene3D" id="3.30.200.20">
    <property type="entry name" value="Phosphorylase Kinase, domain 1"/>
    <property type="match status" value="1"/>
</dbReference>
<keyword evidence="17" id="KW-0675">Receptor</keyword>
<keyword evidence="25" id="KW-1185">Reference proteome</keyword>
<dbReference type="SUPFAM" id="SSF56112">
    <property type="entry name" value="Protein kinase-like (PK-like)"/>
    <property type="match status" value="1"/>
</dbReference>
<dbReference type="Pfam" id="PF23598">
    <property type="entry name" value="LRR_14"/>
    <property type="match status" value="1"/>
</dbReference>
<dbReference type="KEGG" id="nnu:104606261"/>
<comment type="catalytic activity">
    <reaction evidence="19">
        <text>L-threonyl-[protein] + ATP = O-phospho-L-threonyl-[protein] + ADP + H(+)</text>
        <dbReference type="Rhea" id="RHEA:46608"/>
        <dbReference type="Rhea" id="RHEA-COMP:11060"/>
        <dbReference type="Rhea" id="RHEA-COMP:11605"/>
        <dbReference type="ChEBI" id="CHEBI:15378"/>
        <dbReference type="ChEBI" id="CHEBI:30013"/>
        <dbReference type="ChEBI" id="CHEBI:30616"/>
        <dbReference type="ChEBI" id="CHEBI:61977"/>
        <dbReference type="ChEBI" id="CHEBI:456216"/>
        <dbReference type="EC" id="2.7.11.1"/>
    </reaction>
</comment>
<evidence type="ECO:0000256" key="21">
    <source>
        <dbReference type="PROSITE-ProRule" id="PRU10141"/>
    </source>
</evidence>
<dbReference type="EC" id="2.7.11.1" evidence="3"/>
<evidence type="ECO:0000256" key="22">
    <source>
        <dbReference type="SAM" id="Phobius"/>
    </source>
</evidence>
<dbReference type="PANTHER" id="PTHR27008">
    <property type="entry name" value="OS04G0122200 PROTEIN"/>
    <property type="match status" value="1"/>
</dbReference>
<organism evidence="25 26">
    <name type="scientific">Nelumbo nucifera</name>
    <name type="common">Sacred lotus</name>
    <dbReference type="NCBI Taxonomy" id="4432"/>
    <lineage>
        <taxon>Eukaryota</taxon>
        <taxon>Viridiplantae</taxon>
        <taxon>Streptophyta</taxon>
        <taxon>Embryophyta</taxon>
        <taxon>Tracheophyta</taxon>
        <taxon>Spermatophyta</taxon>
        <taxon>Magnoliopsida</taxon>
        <taxon>Proteales</taxon>
        <taxon>Nelumbonaceae</taxon>
        <taxon>Nelumbo</taxon>
    </lineage>
</organism>
<evidence type="ECO:0000256" key="12">
    <source>
        <dbReference type="ARBA" id="ARBA00022741"/>
    </source>
</evidence>
<accession>A0A1U8B1A8</accession>
<keyword evidence="11" id="KW-0677">Repeat</keyword>
<dbReference type="GO" id="GO:0004674">
    <property type="term" value="F:protein serine/threonine kinase activity"/>
    <property type="evidence" value="ECO:0007669"/>
    <property type="project" value="UniProtKB-KW"/>
</dbReference>
<evidence type="ECO:0000256" key="17">
    <source>
        <dbReference type="ARBA" id="ARBA00023170"/>
    </source>
</evidence>
<keyword evidence="4" id="KW-1003">Cell membrane</keyword>
<evidence type="ECO:0000256" key="19">
    <source>
        <dbReference type="ARBA" id="ARBA00047899"/>
    </source>
</evidence>
<evidence type="ECO:0000256" key="6">
    <source>
        <dbReference type="ARBA" id="ARBA00022553"/>
    </source>
</evidence>
<reference evidence="26" key="1">
    <citation type="submission" date="2025-08" db="UniProtKB">
        <authorList>
            <consortium name="RefSeq"/>
        </authorList>
    </citation>
    <scope>IDENTIFICATION</scope>
</reference>
<dbReference type="AlphaFoldDB" id="A0A1U8B1A8"/>
<dbReference type="InterPro" id="IPR000719">
    <property type="entry name" value="Prot_kinase_dom"/>
</dbReference>
<evidence type="ECO:0000256" key="16">
    <source>
        <dbReference type="ARBA" id="ARBA00023136"/>
    </source>
</evidence>
<dbReference type="InterPro" id="IPR055414">
    <property type="entry name" value="LRR_R13L4/SHOC2-like"/>
</dbReference>
<keyword evidence="13" id="KW-0418">Kinase</keyword>
<dbReference type="SMART" id="SM00365">
    <property type="entry name" value="LRR_SD22"/>
    <property type="match status" value="5"/>
</dbReference>
<evidence type="ECO:0000256" key="1">
    <source>
        <dbReference type="ARBA" id="ARBA00004251"/>
    </source>
</evidence>
<evidence type="ECO:0000256" key="8">
    <source>
        <dbReference type="ARBA" id="ARBA00022679"/>
    </source>
</evidence>
<feature type="signal peptide" evidence="23">
    <location>
        <begin position="1"/>
        <end position="27"/>
    </location>
</feature>
<dbReference type="Gene3D" id="1.10.510.10">
    <property type="entry name" value="Transferase(Phosphotransferase) domain 1"/>
    <property type="match status" value="1"/>
</dbReference>
<feature type="binding site" evidence="21">
    <location>
        <position position="740"/>
    </location>
    <ligand>
        <name>ATP</name>
        <dbReference type="ChEBI" id="CHEBI:30616"/>
    </ligand>
</feature>
<keyword evidence="5" id="KW-0723">Serine/threonine-protein kinase</keyword>
<dbReference type="Pfam" id="PF08263">
    <property type="entry name" value="LRRNT_2"/>
    <property type="match status" value="1"/>
</dbReference>
<dbReference type="Pfam" id="PF00560">
    <property type="entry name" value="LRR_1"/>
    <property type="match status" value="1"/>
</dbReference>
<dbReference type="GeneID" id="104606261"/>
<comment type="similarity">
    <text evidence="2">Belongs to the protein kinase superfamily. Ser/Thr protein kinase family.</text>
</comment>
<dbReference type="GO" id="GO:0005886">
    <property type="term" value="C:plasma membrane"/>
    <property type="evidence" value="ECO:0000318"/>
    <property type="project" value="GO_Central"/>
</dbReference>
<evidence type="ECO:0000256" key="15">
    <source>
        <dbReference type="ARBA" id="ARBA00022989"/>
    </source>
</evidence>
<gene>
    <name evidence="26" type="primary">LOC104606261</name>
</gene>
<dbReference type="SMART" id="SM00220">
    <property type="entry name" value="S_TKc"/>
    <property type="match status" value="1"/>
</dbReference>
<feature type="transmembrane region" description="Helical" evidence="22">
    <location>
        <begin position="655"/>
        <end position="678"/>
    </location>
</feature>
<dbReference type="FunFam" id="3.80.10.10:FF:000288">
    <property type="entry name" value="LRR receptor-like serine/threonine-protein kinase EFR"/>
    <property type="match status" value="1"/>
</dbReference>
<sequence length="1024" mass="112671">MYSSWSFLLKAFLLGNIVLNFISPSNTSDVRFANETDRLALLEFKEMITEDPLGALSSWNYSTHFCQWRGVTCSRRHQRVIALNLESQSLVGIVSPHIGNLSFLRTITLQNNSFHGKIPQEIGRLFRLRSLTLSNNSFQGEITTNLTYCSRLKLLNLIDNKLVGKIPDELSTLSALSDLGLSLNNLTGNIPPSLGNLSSLKQISIATNNLEGSIPEDLGRLTDLEILVVSDNYLTGTIPPTLYNLSNIVIFIVTGNRLHGEIPSDIGLTLPNIKWLFVGENMFTGTIPGSLTNASRLEYVEFALNGLTGPIPNNLGMLPSLSHINFGANKLGTTDENDLNFISSLTNCTRLEMINLGQNLLRGSLPNSLANLSTQIKHLIFQENHIYGSIPSGIGNLINTVYLDMEWNDITGNIPVEIGKLHRLQDLYLNHNRISGQIPSSIGNLTLLNGLDLMGNNLDGPIPLPLGNCQQLLGLSLSHNNLNGSIPNEILYLSSISLYLYLSHNALTGSLPSEVGNLKNLVNLDISKNRLSGSIPDTLGNCLLLENLYMQDNLFEGMIPQSLSALRGLQDLDISHNKLSGKIPGFLGTLPFLTYLNLSFNQLQGEVPENGIFRNESAISVDGNQKLCGGIAELKLPTCIITASRRKSHSLLLKVMTPVVVLVIVLTLLSSIIVRCYLRRPRRNEQSSAPPFPQHLTVSYAELLKATNGFSEDNLIGVGSYGSVYKGILDQNDETLIAVKVLNLDQRGAAKSFVSECEALKNIRHRNLVKILSTCSSIDFQGNEFKALIFEFMPNGSLEKWLHPEANGEQELRKLSFMQRLNIAIDVASALEYLHHHSHATIVHSDLKPGNVLLDEKLTAHLSDFGLANVLSELSSDSAPNGTNSAAIKGSIGYIAPEYGMGGKVSTYGDIYSYGILVLEMFTGRRPTGEMFKDGLSLHDFARMACPQRVMEIMDPLLQVEEDRRSSRIHECLLSVLRIGIACSMESPSDRMRIRDVVTKLHSIKKANDGKLDADDRDRVQAEG</sequence>
<keyword evidence="16 22" id="KW-0472">Membrane</keyword>
<dbReference type="PROSITE" id="PS50011">
    <property type="entry name" value="PROTEIN_KINASE_DOM"/>
    <property type="match status" value="1"/>
</dbReference>
<evidence type="ECO:0000256" key="7">
    <source>
        <dbReference type="ARBA" id="ARBA00022614"/>
    </source>
</evidence>
<keyword evidence="14 21" id="KW-0067">ATP-binding</keyword>
<comment type="subcellular location">
    <subcellularLocation>
        <location evidence="1">Cell membrane</location>
        <topology evidence="1">Single-pass type I membrane protein</topology>
    </subcellularLocation>
</comment>
<evidence type="ECO:0000256" key="14">
    <source>
        <dbReference type="ARBA" id="ARBA00022840"/>
    </source>
</evidence>
<keyword evidence="15 22" id="KW-1133">Transmembrane helix</keyword>
<feature type="chain" id="PRO_5010564436" description="non-specific serine/threonine protein kinase" evidence="23">
    <location>
        <begin position="28"/>
        <end position="1024"/>
    </location>
</feature>
<evidence type="ECO:0000256" key="9">
    <source>
        <dbReference type="ARBA" id="ARBA00022692"/>
    </source>
</evidence>
<dbReference type="RefSeq" id="XP_010269665.1">
    <property type="nucleotide sequence ID" value="XM_010271363.2"/>
</dbReference>
<dbReference type="eggNOG" id="ENOG502QPYS">
    <property type="taxonomic scope" value="Eukaryota"/>
</dbReference>
<dbReference type="FunFam" id="3.80.10.10:FF:000275">
    <property type="entry name" value="Leucine-rich repeat receptor-like protein kinase"/>
    <property type="match status" value="1"/>
</dbReference>
<keyword evidence="9 22" id="KW-0812">Transmembrane</keyword>
<dbReference type="FunFam" id="3.80.10.10:FF:001158">
    <property type="entry name" value="Leucine-rich repeat protein kinase family protein"/>
    <property type="match status" value="1"/>
</dbReference>
<dbReference type="GO" id="GO:0005524">
    <property type="term" value="F:ATP binding"/>
    <property type="evidence" value="ECO:0007669"/>
    <property type="project" value="UniProtKB-UniRule"/>
</dbReference>
<protein>
    <recommendedName>
        <fullName evidence="3">non-specific serine/threonine protein kinase</fullName>
        <ecNumber evidence="3">2.7.11.1</ecNumber>
    </recommendedName>
</protein>
<dbReference type="OrthoDB" id="676979at2759"/>
<keyword evidence="12 21" id="KW-0547">Nucleotide-binding</keyword>
<evidence type="ECO:0000259" key="24">
    <source>
        <dbReference type="PROSITE" id="PS50011"/>
    </source>
</evidence>
<proteinExistence type="inferred from homology"/>
<dbReference type="SUPFAM" id="SSF52058">
    <property type="entry name" value="L domain-like"/>
    <property type="match status" value="2"/>
</dbReference>
<dbReference type="SMART" id="SM00369">
    <property type="entry name" value="LRR_TYP"/>
    <property type="match status" value="6"/>
</dbReference>
<keyword evidence="6" id="KW-0597">Phosphoprotein</keyword>
<dbReference type="PROSITE" id="PS00108">
    <property type="entry name" value="PROTEIN_KINASE_ST"/>
    <property type="match status" value="1"/>
</dbReference>
<dbReference type="Pfam" id="PF07714">
    <property type="entry name" value="PK_Tyr_Ser-Thr"/>
    <property type="match status" value="1"/>
</dbReference>
<comment type="catalytic activity">
    <reaction evidence="20">
        <text>L-seryl-[protein] + ATP = O-phospho-L-seryl-[protein] + ADP + H(+)</text>
        <dbReference type="Rhea" id="RHEA:17989"/>
        <dbReference type="Rhea" id="RHEA-COMP:9863"/>
        <dbReference type="Rhea" id="RHEA-COMP:11604"/>
        <dbReference type="ChEBI" id="CHEBI:15378"/>
        <dbReference type="ChEBI" id="CHEBI:29999"/>
        <dbReference type="ChEBI" id="CHEBI:30616"/>
        <dbReference type="ChEBI" id="CHEBI:83421"/>
        <dbReference type="ChEBI" id="CHEBI:456216"/>
        <dbReference type="EC" id="2.7.11.1"/>
    </reaction>
</comment>
<evidence type="ECO:0000256" key="23">
    <source>
        <dbReference type="SAM" id="SignalP"/>
    </source>
</evidence>
<dbReference type="Gene3D" id="3.80.10.10">
    <property type="entry name" value="Ribonuclease Inhibitor"/>
    <property type="match status" value="3"/>
</dbReference>
<dbReference type="InterPro" id="IPR017441">
    <property type="entry name" value="Protein_kinase_ATP_BS"/>
</dbReference>
<keyword evidence="7" id="KW-0433">Leucine-rich repeat</keyword>
<feature type="domain" description="Protein kinase" evidence="24">
    <location>
        <begin position="710"/>
        <end position="977"/>
    </location>
</feature>
<dbReference type="InterPro" id="IPR008271">
    <property type="entry name" value="Ser/Thr_kinase_AS"/>
</dbReference>
<dbReference type="PANTHER" id="PTHR27008:SF592">
    <property type="entry name" value="LEUCINE-RICH REPEAT RECEPTOR-LIKE PROTEIN KINASE FAMILY PROTEIN-RELATED"/>
    <property type="match status" value="1"/>
</dbReference>
<dbReference type="FunFam" id="3.30.200.20:FF:000432">
    <property type="entry name" value="LRR receptor-like serine/threonine-protein kinase EFR"/>
    <property type="match status" value="1"/>
</dbReference>